<dbReference type="InterPro" id="IPR011009">
    <property type="entry name" value="Kinase-like_dom_sf"/>
</dbReference>
<protein>
    <recommendedName>
        <fullName evidence="10">ABC1 atypical kinase-like domain-containing protein</fullName>
    </recommendedName>
</protein>
<evidence type="ECO:0000256" key="4">
    <source>
        <dbReference type="ARBA" id="ARBA00022519"/>
    </source>
</evidence>
<feature type="transmembrane region" description="Helical" evidence="9">
    <location>
        <begin position="496"/>
        <end position="515"/>
    </location>
</feature>
<dbReference type="NCBIfam" id="TIGR01982">
    <property type="entry name" value="UbiB"/>
    <property type="match status" value="1"/>
</dbReference>
<dbReference type="SUPFAM" id="SSF56112">
    <property type="entry name" value="Protein kinase-like (PK-like)"/>
    <property type="match status" value="1"/>
</dbReference>
<evidence type="ECO:0000256" key="8">
    <source>
        <dbReference type="ARBA" id="ARBA00023136"/>
    </source>
</evidence>
<evidence type="ECO:0000313" key="12">
    <source>
        <dbReference type="Proteomes" id="UP000075737"/>
    </source>
</evidence>
<keyword evidence="5" id="KW-0831">Ubiquinone biosynthesis</keyword>
<name>A0A161QBB2_9FIRM</name>
<evidence type="ECO:0000256" key="7">
    <source>
        <dbReference type="ARBA" id="ARBA00022989"/>
    </source>
</evidence>
<comment type="similarity">
    <text evidence="2">Belongs to the protein kinase superfamily. ADCK protein kinase family.</text>
</comment>
<dbReference type="UniPathway" id="UPA00232"/>
<evidence type="ECO:0000256" key="5">
    <source>
        <dbReference type="ARBA" id="ARBA00022688"/>
    </source>
</evidence>
<dbReference type="Proteomes" id="UP000075737">
    <property type="component" value="Unassembled WGS sequence"/>
</dbReference>
<keyword evidence="11" id="KW-0808">Transferase</keyword>
<gene>
    <name evidence="11" type="primary">ubiB</name>
    <name evidence="11" type="ORF">ATZ99_12300</name>
</gene>
<dbReference type="RefSeq" id="WP_083947388.1">
    <property type="nucleotide sequence ID" value="NZ_LOHZ01000028.1"/>
</dbReference>
<keyword evidence="6 9" id="KW-0812">Transmembrane</keyword>
<evidence type="ECO:0000313" key="11">
    <source>
        <dbReference type="EMBL" id="KYO66348.1"/>
    </source>
</evidence>
<keyword evidence="12" id="KW-1185">Reference proteome</keyword>
<keyword evidence="4" id="KW-0997">Cell inner membrane</keyword>
<dbReference type="GO" id="GO:0016740">
    <property type="term" value="F:transferase activity"/>
    <property type="evidence" value="ECO:0007669"/>
    <property type="project" value="UniProtKB-KW"/>
</dbReference>
<dbReference type="STRING" id="520767.ATZ99_12300"/>
<keyword evidence="8 9" id="KW-0472">Membrane</keyword>
<evidence type="ECO:0000256" key="3">
    <source>
        <dbReference type="ARBA" id="ARBA00022475"/>
    </source>
</evidence>
<feature type="domain" description="ABC1 atypical kinase-like" evidence="10">
    <location>
        <begin position="91"/>
        <end position="335"/>
    </location>
</feature>
<evidence type="ECO:0000259" key="10">
    <source>
        <dbReference type="Pfam" id="PF03109"/>
    </source>
</evidence>
<evidence type="ECO:0000256" key="1">
    <source>
        <dbReference type="ARBA" id="ARBA00005020"/>
    </source>
</evidence>
<accession>A0A161QBB2</accession>
<comment type="caution">
    <text evidence="11">The sequence shown here is derived from an EMBL/GenBank/DDBJ whole genome shotgun (WGS) entry which is preliminary data.</text>
</comment>
<organism evidence="11 12">
    <name type="scientific">Thermovenabulum gondwanense</name>
    <dbReference type="NCBI Taxonomy" id="520767"/>
    <lineage>
        <taxon>Bacteria</taxon>
        <taxon>Bacillati</taxon>
        <taxon>Bacillota</taxon>
        <taxon>Clostridia</taxon>
        <taxon>Thermosediminibacterales</taxon>
        <taxon>Thermosediminibacteraceae</taxon>
        <taxon>Thermovenabulum</taxon>
    </lineage>
</organism>
<proteinExistence type="inferred from homology"/>
<dbReference type="InterPro" id="IPR004147">
    <property type="entry name" value="ABC1_dom"/>
</dbReference>
<dbReference type="Pfam" id="PF03109">
    <property type="entry name" value="ABC1"/>
    <property type="match status" value="1"/>
</dbReference>
<dbReference type="GO" id="GO:0006744">
    <property type="term" value="P:ubiquinone biosynthetic process"/>
    <property type="evidence" value="ECO:0007669"/>
    <property type="project" value="UniProtKB-UniPathway"/>
</dbReference>
<dbReference type="AlphaFoldDB" id="A0A161QBB2"/>
<evidence type="ECO:0000256" key="6">
    <source>
        <dbReference type="ARBA" id="ARBA00022692"/>
    </source>
</evidence>
<feature type="transmembrane region" description="Helical" evidence="9">
    <location>
        <begin position="521"/>
        <end position="547"/>
    </location>
</feature>
<comment type="pathway">
    <text evidence="1">Cofactor biosynthesis; ubiquinone biosynthesis [regulation].</text>
</comment>
<dbReference type="OrthoDB" id="9795390at2"/>
<dbReference type="PANTHER" id="PTHR10566:SF113">
    <property type="entry name" value="PROTEIN ACTIVITY OF BC1 COMPLEX KINASE 7, CHLOROPLASTIC"/>
    <property type="match status" value="1"/>
</dbReference>
<dbReference type="EMBL" id="LOHZ01000028">
    <property type="protein sequence ID" value="KYO66348.1"/>
    <property type="molecule type" value="Genomic_DNA"/>
</dbReference>
<keyword evidence="7 9" id="KW-1133">Transmembrane helix</keyword>
<dbReference type="CDD" id="cd05121">
    <property type="entry name" value="ABC1_ADCK3-like"/>
    <property type="match status" value="1"/>
</dbReference>
<evidence type="ECO:0000256" key="9">
    <source>
        <dbReference type="SAM" id="Phobius"/>
    </source>
</evidence>
<sequence>MEKALSFSFQNAKRLQQIVNTVFKYGFGYILTRIGVVKFIPKIKTVDEKVSTPVRVRLMLEELGPTFVKLGQILSMRPDLLPEDYIMELKKLQDEVPGVDFPYIKSLIESELGKKLEDIFDYFEEQPKAAASIAQVHRARLKSKEEVVVKVQRPDIEKIINSDLEIMFHAARLLERYVPESRLYDPVGIVEEFSEEIKNELDFLREGWNVERFRKNFKGDDSVYVPKVYWEYTTKKILVMEYIDGIKIKDIKSIEEHGFSKKELAEKGIRAVLKQVFKHGFFHADPHGGNIILTKDGRIAFIDFGIMGRLDNFYKYKLLELIQGAISKNIDKVCDVLLEIGFIEGKIDYSRLRWDVEDVIERFYGKTLKEINMSEMLPQMLKLSQKHRVKVPSNLILLIKAVITAEGLGKELYPDFDIVSVAKPYVYELIISNYSPERVIKNAGEELRKFQKAIKGIPEIINKLNNKLAEDNIKIDFEYRGLEKFAFELSKMVNRLVIGIIVSAIIVASSLIIRANVGPMIFGISAIGMLGYMLAAFFGFMILISILRTG</sequence>
<reference evidence="11 12" key="1">
    <citation type="submission" date="2015-12" db="EMBL/GenBank/DDBJ databases">
        <title>Draft genome of Thermovenabulum gondwanense isolated from a red thermophilic microbial mat colonisisng an outflow channel of a bore well.</title>
        <authorList>
            <person name="Patel B.K."/>
        </authorList>
    </citation>
    <scope>NUCLEOTIDE SEQUENCE [LARGE SCALE GENOMIC DNA]</scope>
    <source>
        <strain evidence="11 12">R270</strain>
    </source>
</reference>
<dbReference type="InterPro" id="IPR050154">
    <property type="entry name" value="UbiB_kinase"/>
</dbReference>
<evidence type="ECO:0000256" key="2">
    <source>
        <dbReference type="ARBA" id="ARBA00009670"/>
    </source>
</evidence>
<dbReference type="PANTHER" id="PTHR10566">
    <property type="entry name" value="CHAPERONE-ACTIVITY OF BC1 COMPLEX CABC1 -RELATED"/>
    <property type="match status" value="1"/>
</dbReference>
<dbReference type="Gene3D" id="1.10.510.10">
    <property type="entry name" value="Transferase(Phosphotransferase) domain 1"/>
    <property type="match status" value="1"/>
</dbReference>
<keyword evidence="3" id="KW-1003">Cell membrane</keyword>
<dbReference type="InterPro" id="IPR010232">
    <property type="entry name" value="UbiB"/>
</dbReference>